<evidence type="ECO:0000313" key="3">
    <source>
        <dbReference type="Proteomes" id="UP001595923"/>
    </source>
</evidence>
<comment type="caution">
    <text evidence="2">The sequence shown here is derived from an EMBL/GenBank/DDBJ whole genome shotgun (WGS) entry which is preliminary data.</text>
</comment>
<sequence length="261" mass="27673">MSTFTCRIRRVAATLAAVIVLAAGAYLVLSRSMNAEAPEPERAAARPDPPCDVHIGTGEDGASVGLSVEDARRATTAVVLEAVGAKAPSTYGIDPAVLERLREGPPDDAGPSLTCRAATTDDLLSEDFTASGLTPRAQAVLTAVTETFGEQSVGGFQPGGLTSGHGIDSAHYLGAAVDFFFRPISEENRRSGWLLAHWLVAHAEEFHVANVIFDDRIWSISDSQGGWASYQPPPIGDPDNEILRHVDHVHVDVQIGEKADP</sequence>
<dbReference type="EMBL" id="JBHSFQ010000007">
    <property type="protein sequence ID" value="MFC4562259.1"/>
    <property type="molecule type" value="Genomic_DNA"/>
</dbReference>
<dbReference type="InterPro" id="IPR058593">
    <property type="entry name" value="ARB_07466-like_C"/>
</dbReference>
<dbReference type="RefSeq" id="WP_378573314.1">
    <property type="nucleotide sequence ID" value="NZ_JBHSFQ010000007.1"/>
</dbReference>
<accession>A0ABV9DTQ9</accession>
<dbReference type="Proteomes" id="UP001595923">
    <property type="component" value="Unassembled WGS sequence"/>
</dbReference>
<keyword evidence="3" id="KW-1185">Reference proteome</keyword>
<evidence type="ECO:0000313" key="2">
    <source>
        <dbReference type="EMBL" id="MFC4562259.1"/>
    </source>
</evidence>
<protein>
    <recommendedName>
        <fullName evidence="1">ARB-07466-like C-terminal domain-containing protein</fullName>
    </recommendedName>
</protein>
<organism evidence="2 3">
    <name type="scientific">Nocardiopsis mangrovi</name>
    <dbReference type="NCBI Taxonomy" id="1179818"/>
    <lineage>
        <taxon>Bacteria</taxon>
        <taxon>Bacillati</taxon>
        <taxon>Actinomycetota</taxon>
        <taxon>Actinomycetes</taxon>
        <taxon>Streptosporangiales</taxon>
        <taxon>Nocardiopsidaceae</taxon>
        <taxon>Nocardiopsis</taxon>
    </lineage>
</organism>
<reference evidence="3" key="1">
    <citation type="journal article" date="2019" name="Int. J. Syst. Evol. Microbiol.">
        <title>The Global Catalogue of Microorganisms (GCM) 10K type strain sequencing project: providing services to taxonomists for standard genome sequencing and annotation.</title>
        <authorList>
            <consortium name="The Broad Institute Genomics Platform"/>
            <consortium name="The Broad Institute Genome Sequencing Center for Infectious Disease"/>
            <person name="Wu L."/>
            <person name="Ma J."/>
        </authorList>
    </citation>
    <scope>NUCLEOTIDE SEQUENCE [LARGE SCALE GENOMIC DNA]</scope>
    <source>
        <strain evidence="3">XZYJ18</strain>
    </source>
</reference>
<feature type="domain" description="ARB-07466-like C-terminal" evidence="1">
    <location>
        <begin position="130"/>
        <end position="231"/>
    </location>
</feature>
<dbReference type="Pfam" id="PF26571">
    <property type="entry name" value="VldE"/>
    <property type="match status" value="1"/>
</dbReference>
<proteinExistence type="predicted"/>
<gene>
    <name evidence="2" type="ORF">ACFO4E_10375</name>
</gene>
<name>A0ABV9DTQ9_9ACTN</name>
<evidence type="ECO:0000259" key="1">
    <source>
        <dbReference type="Pfam" id="PF26571"/>
    </source>
</evidence>